<proteinExistence type="predicted"/>
<dbReference type="PROSITE" id="PS51257">
    <property type="entry name" value="PROKAR_LIPOPROTEIN"/>
    <property type="match status" value="1"/>
</dbReference>
<evidence type="ECO:0000313" key="2">
    <source>
        <dbReference type="EMBL" id="MET1492049.1"/>
    </source>
</evidence>
<dbReference type="EMBL" id="JBEWLZ010000020">
    <property type="protein sequence ID" value="MET1492049.1"/>
    <property type="molecule type" value="Genomic_DNA"/>
</dbReference>
<gene>
    <name evidence="2" type="primary">bamC</name>
    <name evidence="2" type="ORF">ABVT11_19570</name>
</gene>
<dbReference type="InterPro" id="IPR042268">
    <property type="entry name" value="BamC_C"/>
</dbReference>
<dbReference type="InterPro" id="IPR010653">
    <property type="entry name" value="NlpB/DapX"/>
</dbReference>
<dbReference type="Proteomes" id="UP001548590">
    <property type="component" value="Unassembled WGS sequence"/>
</dbReference>
<dbReference type="Pfam" id="PF06804">
    <property type="entry name" value="Lipoprotein_18"/>
    <property type="match status" value="1"/>
</dbReference>
<evidence type="ECO:0000313" key="3">
    <source>
        <dbReference type="Proteomes" id="UP001548590"/>
    </source>
</evidence>
<keyword evidence="1" id="KW-0732">Signal</keyword>
<dbReference type="RefSeq" id="WP_345930390.1">
    <property type="nucleotide sequence ID" value="NZ_JBDIVF010000017.1"/>
</dbReference>
<reference evidence="2 3" key="1">
    <citation type="submission" date="2024-07" db="EMBL/GenBank/DDBJ databases">
        <title>Uliginosibacterium paludis KCTC:42655.</title>
        <authorList>
            <person name="Kim M.K."/>
        </authorList>
    </citation>
    <scope>NUCLEOTIDE SEQUENCE [LARGE SCALE GENOMIC DNA]</scope>
    <source>
        <strain evidence="2 3">KCTC 42655</strain>
    </source>
</reference>
<organism evidence="2 3">
    <name type="scientific">Uliginosibacterium paludis</name>
    <dbReference type="NCBI Taxonomy" id="1615952"/>
    <lineage>
        <taxon>Bacteria</taxon>
        <taxon>Pseudomonadati</taxon>
        <taxon>Pseudomonadota</taxon>
        <taxon>Betaproteobacteria</taxon>
        <taxon>Rhodocyclales</taxon>
        <taxon>Zoogloeaceae</taxon>
        <taxon>Uliginosibacterium</taxon>
    </lineage>
</organism>
<feature type="chain" id="PRO_5045099754" evidence="1">
    <location>
        <begin position="20"/>
        <end position="385"/>
    </location>
</feature>
<feature type="signal peptide" evidence="1">
    <location>
        <begin position="1"/>
        <end position="19"/>
    </location>
</feature>
<protein>
    <submittedName>
        <fullName evidence="2">Outer membrane protein assembly factor BamC</fullName>
    </submittedName>
</protein>
<keyword evidence="3" id="KW-1185">Reference proteome</keyword>
<comment type="caution">
    <text evidence="2">The sequence shown here is derived from an EMBL/GenBank/DDBJ whole genome shotgun (WGS) entry which is preliminary data.</text>
</comment>
<accession>A0ABV2CVT3</accession>
<evidence type="ECO:0000256" key="1">
    <source>
        <dbReference type="SAM" id="SignalP"/>
    </source>
</evidence>
<sequence>MRSKIGVVLATSLLGLTLAACGGNKNEKVDYKSPGIDLRGKGNALEVPPDLVSPARDNRYALPEAGDAGSATYSTYNASRQPAAAAANAAPAAAAPAGSAKFRIEREGNTRWIVTTLPANVVWPQLQDFWKNLGFVLVKDDQAVGIMETDWLENRAKIAGDPVQRVLSTVLGSMVSNGERDRYRTRIEPSAAKPGMLEIYVSHRGAIEISKRDTDGTYWELRPSNPDLEAEMLQRILVRLGQDADGAKQMVADSKAAPQPERAAIVAGPDGVQQLQVKDGMERAWRQIGLALDRVGVVVEDRDRAKGVYFVRYVGESDLEGPKKDQNWFSRLFSSKKADTGTNQYQVAVSGNDRETTVRLLDKDGNRAVPEANRQIMNLLLRELK</sequence>
<name>A0ABV2CVT3_9RHOO</name>
<dbReference type="Gene3D" id="3.30.310.170">
    <property type="entry name" value="Outer membrane protein assembly factor BamC"/>
    <property type="match status" value="1"/>
</dbReference>